<dbReference type="PANTHER" id="PTHR43283">
    <property type="entry name" value="BETA-LACTAMASE-RELATED"/>
    <property type="match status" value="1"/>
</dbReference>
<feature type="domain" description="Beta-lactamase-related" evidence="1">
    <location>
        <begin position="7"/>
        <end position="351"/>
    </location>
</feature>
<sequence length="370" mass="39793">MSMQDRLDRVIDTAIARKTIVGCVVKVRKNGKEIYSRAAGYADREAERRTREDTIFRLASVTKPFVAAATLAMIDKGKLGLDDRAVDHLPWFHPKGPNGEPAPITIRHLLTHTSGLTYNLVLEELDPKDIEVTGTLDTDAQKKFSSLNNVPLAFEPGTAWAYSLSIDILGALIAKLHGGTLEEVINHYVCAPLGLKDSRFHVTGIERLAVAYADGPDGAIRMPNPYYPPRESGWSGGFWPSRILDDKIFQSGGGGMAGTAGEVMTLLDTLARGGGRVLSPKLAEAGFSNQVGDTPSEPGMRFGFFGAVCEDPSVALNTMARGAVQWGGVYGNTWLVDRAAGVTMVSLSNTALEGCLGAFPENLRRAVYGV</sequence>
<dbReference type="EMBL" id="JBEPMB010000004">
    <property type="protein sequence ID" value="MET3614485.1"/>
    <property type="molecule type" value="Genomic_DNA"/>
</dbReference>
<reference evidence="2 3" key="1">
    <citation type="submission" date="2024-06" db="EMBL/GenBank/DDBJ databases">
        <title>Genomic Encyclopedia of Type Strains, Phase IV (KMG-IV): sequencing the most valuable type-strain genomes for metagenomic binning, comparative biology and taxonomic classification.</title>
        <authorList>
            <person name="Goeker M."/>
        </authorList>
    </citation>
    <scope>NUCLEOTIDE SEQUENCE [LARGE SCALE GENOMIC DNA]</scope>
    <source>
        <strain evidence="2 3">DSM 29780</strain>
    </source>
</reference>
<dbReference type="PANTHER" id="PTHR43283:SF3">
    <property type="entry name" value="BETA-LACTAMASE FAMILY PROTEIN (AFU_ORTHOLOGUE AFUA_5G07500)"/>
    <property type="match status" value="1"/>
</dbReference>
<dbReference type="SUPFAM" id="SSF56601">
    <property type="entry name" value="beta-lactamase/transpeptidase-like"/>
    <property type="match status" value="1"/>
</dbReference>
<dbReference type="InterPro" id="IPR012338">
    <property type="entry name" value="Beta-lactam/transpept-like"/>
</dbReference>
<dbReference type="Proteomes" id="UP001549047">
    <property type="component" value="Unassembled WGS sequence"/>
</dbReference>
<dbReference type="Pfam" id="PF00144">
    <property type="entry name" value="Beta-lactamase"/>
    <property type="match status" value="1"/>
</dbReference>
<dbReference type="RefSeq" id="WP_354556989.1">
    <property type="nucleotide sequence ID" value="NZ_JBEPMB010000004.1"/>
</dbReference>
<evidence type="ECO:0000313" key="2">
    <source>
        <dbReference type="EMBL" id="MET3614485.1"/>
    </source>
</evidence>
<protein>
    <submittedName>
        <fullName evidence="2">CubicO group peptidase (Beta-lactamase class C family)</fullName>
    </submittedName>
</protein>
<evidence type="ECO:0000259" key="1">
    <source>
        <dbReference type="Pfam" id="PF00144"/>
    </source>
</evidence>
<comment type="caution">
    <text evidence="2">The sequence shown here is derived from an EMBL/GenBank/DDBJ whole genome shotgun (WGS) entry which is preliminary data.</text>
</comment>
<name>A0ABV2J150_9HYPH</name>
<dbReference type="InterPro" id="IPR001466">
    <property type="entry name" value="Beta-lactam-related"/>
</dbReference>
<dbReference type="InterPro" id="IPR023650">
    <property type="entry name" value="Beta-lactam_class-A_AS"/>
</dbReference>
<evidence type="ECO:0000313" key="3">
    <source>
        <dbReference type="Proteomes" id="UP001549047"/>
    </source>
</evidence>
<dbReference type="InterPro" id="IPR050789">
    <property type="entry name" value="Diverse_Enzym_Activities"/>
</dbReference>
<dbReference type="PROSITE" id="PS00146">
    <property type="entry name" value="BETA_LACTAMASE_A"/>
    <property type="match status" value="1"/>
</dbReference>
<organism evidence="2 3">
    <name type="scientific">Rhizobium aquaticum</name>
    <dbReference type="NCBI Taxonomy" id="1549636"/>
    <lineage>
        <taxon>Bacteria</taxon>
        <taxon>Pseudomonadati</taxon>
        <taxon>Pseudomonadota</taxon>
        <taxon>Alphaproteobacteria</taxon>
        <taxon>Hyphomicrobiales</taxon>
        <taxon>Rhizobiaceae</taxon>
        <taxon>Rhizobium/Agrobacterium group</taxon>
        <taxon>Rhizobium</taxon>
    </lineage>
</organism>
<dbReference type="Gene3D" id="3.40.710.10">
    <property type="entry name" value="DD-peptidase/beta-lactamase superfamily"/>
    <property type="match status" value="1"/>
</dbReference>
<gene>
    <name evidence="2" type="ORF">ABID16_002822</name>
</gene>
<accession>A0ABV2J150</accession>
<proteinExistence type="predicted"/>
<keyword evidence="3" id="KW-1185">Reference proteome</keyword>